<dbReference type="Pfam" id="PF08592">
    <property type="entry name" value="Anthrone_oxy"/>
    <property type="match status" value="1"/>
</dbReference>
<dbReference type="PROSITE" id="PS51257">
    <property type="entry name" value="PROKAR_LIPOPROTEIN"/>
    <property type="match status" value="1"/>
</dbReference>
<protein>
    <submittedName>
        <fullName evidence="2">Putative membrane protein</fullName>
    </submittedName>
</protein>
<dbReference type="InterPro" id="IPR013901">
    <property type="entry name" value="Anthrone_oxy"/>
</dbReference>
<dbReference type="OrthoDB" id="428263at2"/>
<dbReference type="AlphaFoldDB" id="A0A2T6AT95"/>
<reference evidence="2 3" key="1">
    <citation type="submission" date="2018-04" db="EMBL/GenBank/DDBJ databases">
        <title>Genomic Encyclopedia of Archaeal and Bacterial Type Strains, Phase II (KMG-II): from individual species to whole genera.</title>
        <authorList>
            <person name="Goeker M."/>
        </authorList>
    </citation>
    <scope>NUCLEOTIDE SEQUENCE [LARGE SCALE GENOMIC DNA]</scope>
    <source>
        <strain evidence="2 3">DSM 21823</strain>
    </source>
</reference>
<dbReference type="Proteomes" id="UP000244224">
    <property type="component" value="Unassembled WGS sequence"/>
</dbReference>
<dbReference type="EMBL" id="QBKP01000014">
    <property type="protein sequence ID" value="PTX47039.1"/>
    <property type="molecule type" value="Genomic_DNA"/>
</dbReference>
<feature type="transmembrane region" description="Helical" evidence="1">
    <location>
        <begin position="57"/>
        <end position="79"/>
    </location>
</feature>
<evidence type="ECO:0000313" key="3">
    <source>
        <dbReference type="Proteomes" id="UP000244224"/>
    </source>
</evidence>
<keyword evidence="1" id="KW-0812">Transmembrane</keyword>
<accession>A0A2T6AT95</accession>
<feature type="transmembrane region" description="Helical" evidence="1">
    <location>
        <begin position="142"/>
        <end position="163"/>
    </location>
</feature>
<keyword evidence="1" id="KW-1133">Transmembrane helix</keyword>
<evidence type="ECO:0000256" key="1">
    <source>
        <dbReference type="SAM" id="Phobius"/>
    </source>
</evidence>
<keyword evidence="3" id="KW-1185">Reference proteome</keyword>
<dbReference type="RefSeq" id="WP_108130048.1">
    <property type="nucleotide sequence ID" value="NZ_QBKP01000014.1"/>
</dbReference>
<proteinExistence type="predicted"/>
<keyword evidence="1" id="KW-0472">Membrane</keyword>
<gene>
    <name evidence="2" type="ORF">C8N34_11459</name>
</gene>
<sequence length="167" mass="17708">MRNLPLLCLTLLSLLGCGAIFGFFYAWSVSTLRGLDRIEPETAIAAMQAMNASVRNIAFGLGYFGTPVALLITLATAMLTQVRGAAMALAIALACYGLGVTLFTAQVNIPMNQALAQVSLPLTPDQAARIWADYSGPWQQANLLRCIASGLALFATAVSLVLVTRRS</sequence>
<comment type="caution">
    <text evidence="2">The sequence shown here is derived from an EMBL/GenBank/DDBJ whole genome shotgun (WGS) entry which is preliminary data.</text>
</comment>
<evidence type="ECO:0000313" key="2">
    <source>
        <dbReference type="EMBL" id="PTX47039.1"/>
    </source>
</evidence>
<organism evidence="2 3">
    <name type="scientific">Gemmobacter caeni</name>
    <dbReference type="NCBI Taxonomy" id="589035"/>
    <lineage>
        <taxon>Bacteria</taxon>
        <taxon>Pseudomonadati</taxon>
        <taxon>Pseudomonadota</taxon>
        <taxon>Alphaproteobacteria</taxon>
        <taxon>Rhodobacterales</taxon>
        <taxon>Paracoccaceae</taxon>
        <taxon>Gemmobacter</taxon>
    </lineage>
</organism>
<name>A0A2T6AT95_9RHOB</name>
<feature type="transmembrane region" description="Helical" evidence="1">
    <location>
        <begin position="86"/>
        <end position="105"/>
    </location>
</feature>